<dbReference type="Pfam" id="PF01715">
    <property type="entry name" value="IPPT"/>
    <property type="match status" value="1"/>
</dbReference>
<evidence type="ECO:0000256" key="4">
    <source>
        <dbReference type="ARBA" id="ARBA00022679"/>
    </source>
</evidence>
<evidence type="ECO:0000256" key="3">
    <source>
        <dbReference type="ARBA" id="ARBA00005842"/>
    </source>
</evidence>
<dbReference type="PANTHER" id="PTHR11088:SF60">
    <property type="entry name" value="TRNA DIMETHYLALLYLTRANSFERASE"/>
    <property type="match status" value="1"/>
</dbReference>
<dbReference type="Gene3D" id="1.10.20.140">
    <property type="match status" value="1"/>
</dbReference>
<comment type="subunit">
    <text evidence="10">Monomer.</text>
</comment>
<dbReference type="Gene3D" id="3.40.50.300">
    <property type="entry name" value="P-loop containing nucleotide triphosphate hydrolases"/>
    <property type="match status" value="1"/>
</dbReference>
<dbReference type="NCBIfam" id="TIGR00174">
    <property type="entry name" value="miaA"/>
    <property type="match status" value="1"/>
</dbReference>
<evidence type="ECO:0000256" key="12">
    <source>
        <dbReference type="RuleBase" id="RU003784"/>
    </source>
</evidence>
<feature type="binding site" evidence="10">
    <location>
        <begin position="19"/>
        <end position="26"/>
    </location>
    <ligand>
        <name>ATP</name>
        <dbReference type="ChEBI" id="CHEBI:30616"/>
    </ligand>
</feature>
<dbReference type="PANTHER" id="PTHR11088">
    <property type="entry name" value="TRNA DIMETHYLALLYLTRANSFERASE"/>
    <property type="match status" value="1"/>
</dbReference>
<comment type="similarity">
    <text evidence="3 10 13">Belongs to the IPP transferase family.</text>
</comment>
<keyword evidence="7 10" id="KW-0067">ATP-binding</keyword>
<protein>
    <recommendedName>
        <fullName evidence="10">tRNA dimethylallyltransferase</fullName>
        <ecNumber evidence="10">2.5.1.75</ecNumber>
    </recommendedName>
    <alternativeName>
        <fullName evidence="10">Dimethylallyl diphosphate:tRNA dimethylallyltransferase</fullName>
        <shortName evidence="10">DMAPP:tRNA dimethylallyltransferase</shortName>
        <shortName evidence="10">DMATase</shortName>
    </alternativeName>
    <alternativeName>
        <fullName evidence="10">Isopentenyl-diphosphate:tRNA isopentenyltransferase</fullName>
        <shortName evidence="10">IPP transferase</shortName>
        <shortName evidence="10">IPPT</shortName>
        <shortName evidence="10">IPTase</shortName>
    </alternativeName>
</protein>
<feature type="binding site" evidence="10">
    <location>
        <begin position="21"/>
        <end position="26"/>
    </location>
    <ligand>
        <name>substrate</name>
    </ligand>
</feature>
<comment type="caution">
    <text evidence="14">The sequence shown here is derived from an EMBL/GenBank/DDBJ whole genome shotgun (WGS) entry which is preliminary data.</text>
</comment>
<evidence type="ECO:0000313" key="14">
    <source>
        <dbReference type="EMBL" id="MFD2673012.1"/>
    </source>
</evidence>
<dbReference type="HAMAP" id="MF_00185">
    <property type="entry name" value="IPP_trans"/>
    <property type="match status" value="1"/>
</dbReference>
<evidence type="ECO:0000256" key="1">
    <source>
        <dbReference type="ARBA" id="ARBA00001946"/>
    </source>
</evidence>
<name>A0ABW5RDH8_9BACL</name>
<feature type="site" description="Interaction with substrate tRNA" evidence="10">
    <location>
        <position position="133"/>
    </location>
</feature>
<organism evidence="14 15">
    <name type="scientific">Marinicrinis sediminis</name>
    <dbReference type="NCBI Taxonomy" id="1652465"/>
    <lineage>
        <taxon>Bacteria</taxon>
        <taxon>Bacillati</taxon>
        <taxon>Bacillota</taxon>
        <taxon>Bacilli</taxon>
        <taxon>Bacillales</taxon>
        <taxon>Paenibacillaceae</taxon>
    </lineage>
</organism>
<dbReference type="EC" id="2.5.1.75" evidence="10"/>
<evidence type="ECO:0000256" key="2">
    <source>
        <dbReference type="ARBA" id="ARBA00003213"/>
    </source>
</evidence>
<gene>
    <name evidence="10 14" type="primary">miaA</name>
    <name evidence="14" type="ORF">ACFSUC_15690</name>
</gene>
<proteinExistence type="inferred from homology"/>
<keyword evidence="15" id="KW-1185">Reference proteome</keyword>
<keyword evidence="4 10" id="KW-0808">Transferase</keyword>
<evidence type="ECO:0000256" key="7">
    <source>
        <dbReference type="ARBA" id="ARBA00022840"/>
    </source>
</evidence>
<evidence type="ECO:0000256" key="6">
    <source>
        <dbReference type="ARBA" id="ARBA00022741"/>
    </source>
</evidence>
<accession>A0ABW5RDH8</accession>
<evidence type="ECO:0000256" key="11">
    <source>
        <dbReference type="RuleBase" id="RU003783"/>
    </source>
</evidence>
<dbReference type="Proteomes" id="UP001597497">
    <property type="component" value="Unassembled WGS sequence"/>
</dbReference>
<feature type="site" description="Interaction with substrate tRNA" evidence="10">
    <location>
        <position position="110"/>
    </location>
</feature>
<comment type="cofactor">
    <cofactor evidence="1 10">
        <name>Mg(2+)</name>
        <dbReference type="ChEBI" id="CHEBI:18420"/>
    </cofactor>
</comment>
<keyword evidence="8 10" id="KW-0460">Magnesium</keyword>
<dbReference type="EMBL" id="JBHUMM010000043">
    <property type="protein sequence ID" value="MFD2673012.1"/>
    <property type="molecule type" value="Genomic_DNA"/>
</dbReference>
<evidence type="ECO:0000256" key="9">
    <source>
        <dbReference type="ARBA" id="ARBA00049563"/>
    </source>
</evidence>
<comment type="caution">
    <text evidence="10">Lacks conserved residue(s) required for the propagation of feature annotation.</text>
</comment>
<evidence type="ECO:0000313" key="15">
    <source>
        <dbReference type="Proteomes" id="UP001597497"/>
    </source>
</evidence>
<evidence type="ECO:0000256" key="10">
    <source>
        <dbReference type="HAMAP-Rule" id="MF_00185"/>
    </source>
</evidence>
<keyword evidence="6 10" id="KW-0547">Nucleotide-binding</keyword>
<comment type="catalytic activity">
    <reaction evidence="9 10 11">
        <text>adenosine(37) in tRNA + dimethylallyl diphosphate = N(6)-dimethylallyladenosine(37) in tRNA + diphosphate</text>
        <dbReference type="Rhea" id="RHEA:26482"/>
        <dbReference type="Rhea" id="RHEA-COMP:10162"/>
        <dbReference type="Rhea" id="RHEA-COMP:10375"/>
        <dbReference type="ChEBI" id="CHEBI:33019"/>
        <dbReference type="ChEBI" id="CHEBI:57623"/>
        <dbReference type="ChEBI" id="CHEBI:74411"/>
        <dbReference type="ChEBI" id="CHEBI:74415"/>
        <dbReference type="EC" id="2.5.1.75"/>
    </reaction>
</comment>
<dbReference type="InterPro" id="IPR039657">
    <property type="entry name" value="Dimethylallyltransferase"/>
</dbReference>
<comment type="function">
    <text evidence="2 10 12">Catalyzes the transfer of a dimethylallyl group onto the adenine at position 37 in tRNAs that read codons beginning with uridine, leading to the formation of N6-(dimethylallyl)adenosine (i(6)A).</text>
</comment>
<dbReference type="RefSeq" id="WP_379930568.1">
    <property type="nucleotide sequence ID" value="NZ_JBHUMM010000043.1"/>
</dbReference>
<feature type="region of interest" description="Interaction with substrate tRNA" evidence="10">
    <location>
        <begin position="44"/>
        <end position="47"/>
    </location>
</feature>
<evidence type="ECO:0000256" key="8">
    <source>
        <dbReference type="ARBA" id="ARBA00022842"/>
    </source>
</evidence>
<keyword evidence="5 10" id="KW-0819">tRNA processing</keyword>
<dbReference type="SUPFAM" id="SSF52540">
    <property type="entry name" value="P-loop containing nucleoside triphosphate hydrolases"/>
    <property type="match status" value="2"/>
</dbReference>
<evidence type="ECO:0000256" key="13">
    <source>
        <dbReference type="RuleBase" id="RU003785"/>
    </source>
</evidence>
<dbReference type="InterPro" id="IPR018022">
    <property type="entry name" value="IPT"/>
</dbReference>
<evidence type="ECO:0000256" key="5">
    <source>
        <dbReference type="ARBA" id="ARBA00022694"/>
    </source>
</evidence>
<dbReference type="GO" id="GO:0052381">
    <property type="term" value="F:tRNA dimethylallyltransferase activity"/>
    <property type="evidence" value="ECO:0007669"/>
    <property type="project" value="UniProtKB-EC"/>
</dbReference>
<reference evidence="15" key="1">
    <citation type="journal article" date="2019" name="Int. J. Syst. Evol. Microbiol.">
        <title>The Global Catalogue of Microorganisms (GCM) 10K type strain sequencing project: providing services to taxonomists for standard genome sequencing and annotation.</title>
        <authorList>
            <consortium name="The Broad Institute Genomics Platform"/>
            <consortium name="The Broad Institute Genome Sequencing Center for Infectious Disease"/>
            <person name="Wu L."/>
            <person name="Ma J."/>
        </authorList>
    </citation>
    <scope>NUCLEOTIDE SEQUENCE [LARGE SCALE GENOMIC DNA]</scope>
    <source>
        <strain evidence="15">KCTC 33676</strain>
    </source>
</reference>
<dbReference type="InterPro" id="IPR027417">
    <property type="entry name" value="P-loop_NTPase"/>
</dbReference>
<sequence length="325" mass="37204">MNTVRTIQPSKPKLVVLLGPTAAGKTNLSLSLAEKLNGEIISGDSMQVYRGMDIGTAKASEEERSRVPHHLIDIRNPDEGYSVSEFQQMAKAHIADIQQRGKLPFIVGGTGLYIESVCYEFEFSEVDSDPAFRARMQELADLEGPEALHQQLERVDPERARGIHANDTRRVIRALEIQHVSGKTATEYLQGQKKVSPYDLCIIGLTMNRQKLYQRIEWRIDQMLEEGLLEEVRQLIAQGYDHPMVSMQALGYKEMMAYLKGGLSYEQAVELLKRDTRRFAKRQLSWFRRMKDVIWHDVTEGNFEEHLHEIHAIIAGKLRLHAEYT</sequence>